<evidence type="ECO:0000256" key="3">
    <source>
        <dbReference type="SAM" id="SignalP"/>
    </source>
</evidence>
<evidence type="ECO:0000313" key="5">
    <source>
        <dbReference type="Proteomes" id="UP000297245"/>
    </source>
</evidence>
<dbReference type="GO" id="GO:0043386">
    <property type="term" value="P:mycotoxin biosynthetic process"/>
    <property type="evidence" value="ECO:0007669"/>
    <property type="project" value="InterPro"/>
</dbReference>
<sequence length="201" mass="23685">MYCWFRQIVALTIFLAPLQRVVEPQLVKFTFGIDDSDKTIYQGAPSQEVDTAWYDLYRYLAVAVPKSEAAKMANRTSPIPGDELNYIIIPDVFHTLHCLNIIRRALYPEHYQHSAENLDLTRSHVNHCIDTIRQSLMCCSDVSPIVWRWNETRNLSEFRSDVVHECRNFEKIQEWAKEHHVDRYDRAVHVEDDLDIPTLYF</sequence>
<comment type="similarity">
    <text evidence="2">Belongs to the ustYa family.</text>
</comment>
<accession>A0A4S8LC08</accession>
<dbReference type="EMBL" id="ML179499">
    <property type="protein sequence ID" value="THU86392.1"/>
    <property type="molecule type" value="Genomic_DNA"/>
</dbReference>
<protein>
    <recommendedName>
        <fullName evidence="6">Tat pathway signal sequence</fullName>
    </recommendedName>
</protein>
<dbReference type="Proteomes" id="UP000297245">
    <property type="component" value="Unassembled WGS sequence"/>
</dbReference>
<feature type="chain" id="PRO_5020634581" description="Tat pathway signal sequence" evidence="3">
    <location>
        <begin position="25"/>
        <end position="201"/>
    </location>
</feature>
<dbReference type="InterPro" id="IPR021765">
    <property type="entry name" value="UstYa-like"/>
</dbReference>
<feature type="signal peptide" evidence="3">
    <location>
        <begin position="1"/>
        <end position="24"/>
    </location>
</feature>
<evidence type="ECO:0000313" key="4">
    <source>
        <dbReference type="EMBL" id="THU86392.1"/>
    </source>
</evidence>
<evidence type="ECO:0000256" key="2">
    <source>
        <dbReference type="ARBA" id="ARBA00035112"/>
    </source>
</evidence>
<dbReference type="Pfam" id="PF11807">
    <property type="entry name" value="UstYa"/>
    <property type="match status" value="1"/>
</dbReference>
<keyword evidence="5" id="KW-1185">Reference proteome</keyword>
<dbReference type="PANTHER" id="PTHR33365">
    <property type="entry name" value="YALI0B05434P"/>
    <property type="match status" value="1"/>
</dbReference>
<evidence type="ECO:0000256" key="1">
    <source>
        <dbReference type="ARBA" id="ARBA00004685"/>
    </source>
</evidence>
<organism evidence="4 5">
    <name type="scientific">Dendrothele bispora (strain CBS 962.96)</name>
    <dbReference type="NCBI Taxonomy" id="1314807"/>
    <lineage>
        <taxon>Eukaryota</taxon>
        <taxon>Fungi</taxon>
        <taxon>Dikarya</taxon>
        <taxon>Basidiomycota</taxon>
        <taxon>Agaricomycotina</taxon>
        <taxon>Agaricomycetes</taxon>
        <taxon>Agaricomycetidae</taxon>
        <taxon>Agaricales</taxon>
        <taxon>Agaricales incertae sedis</taxon>
        <taxon>Dendrothele</taxon>
    </lineage>
</organism>
<reference evidence="4 5" key="1">
    <citation type="journal article" date="2019" name="Nat. Ecol. Evol.">
        <title>Megaphylogeny resolves global patterns of mushroom evolution.</title>
        <authorList>
            <person name="Varga T."/>
            <person name="Krizsan K."/>
            <person name="Foldi C."/>
            <person name="Dima B."/>
            <person name="Sanchez-Garcia M."/>
            <person name="Sanchez-Ramirez S."/>
            <person name="Szollosi G.J."/>
            <person name="Szarkandi J.G."/>
            <person name="Papp V."/>
            <person name="Albert L."/>
            <person name="Andreopoulos W."/>
            <person name="Angelini C."/>
            <person name="Antonin V."/>
            <person name="Barry K.W."/>
            <person name="Bougher N.L."/>
            <person name="Buchanan P."/>
            <person name="Buyck B."/>
            <person name="Bense V."/>
            <person name="Catcheside P."/>
            <person name="Chovatia M."/>
            <person name="Cooper J."/>
            <person name="Damon W."/>
            <person name="Desjardin D."/>
            <person name="Finy P."/>
            <person name="Geml J."/>
            <person name="Haridas S."/>
            <person name="Hughes K."/>
            <person name="Justo A."/>
            <person name="Karasinski D."/>
            <person name="Kautmanova I."/>
            <person name="Kiss B."/>
            <person name="Kocsube S."/>
            <person name="Kotiranta H."/>
            <person name="LaButti K.M."/>
            <person name="Lechner B.E."/>
            <person name="Liimatainen K."/>
            <person name="Lipzen A."/>
            <person name="Lukacs Z."/>
            <person name="Mihaltcheva S."/>
            <person name="Morgado L.N."/>
            <person name="Niskanen T."/>
            <person name="Noordeloos M.E."/>
            <person name="Ohm R.A."/>
            <person name="Ortiz-Santana B."/>
            <person name="Ovrebo C."/>
            <person name="Racz N."/>
            <person name="Riley R."/>
            <person name="Savchenko A."/>
            <person name="Shiryaev A."/>
            <person name="Soop K."/>
            <person name="Spirin V."/>
            <person name="Szebenyi C."/>
            <person name="Tomsovsky M."/>
            <person name="Tulloss R.E."/>
            <person name="Uehling J."/>
            <person name="Grigoriev I.V."/>
            <person name="Vagvolgyi C."/>
            <person name="Papp T."/>
            <person name="Martin F.M."/>
            <person name="Miettinen O."/>
            <person name="Hibbett D.S."/>
            <person name="Nagy L.G."/>
        </authorList>
    </citation>
    <scope>NUCLEOTIDE SEQUENCE [LARGE SCALE GENOMIC DNA]</scope>
    <source>
        <strain evidence="4 5">CBS 962.96</strain>
    </source>
</reference>
<name>A0A4S8LC08_DENBC</name>
<dbReference type="PANTHER" id="PTHR33365:SF4">
    <property type="entry name" value="CYCLOCHLOROTINE BIOSYNTHESIS PROTEIN O"/>
    <property type="match status" value="1"/>
</dbReference>
<keyword evidence="3" id="KW-0732">Signal</keyword>
<dbReference type="AlphaFoldDB" id="A0A4S8LC08"/>
<dbReference type="OrthoDB" id="3687641at2759"/>
<proteinExistence type="inferred from homology"/>
<evidence type="ECO:0008006" key="6">
    <source>
        <dbReference type="Google" id="ProtNLM"/>
    </source>
</evidence>
<comment type="pathway">
    <text evidence="1">Mycotoxin biosynthesis.</text>
</comment>
<gene>
    <name evidence="4" type="ORF">K435DRAFT_683749</name>
</gene>